<evidence type="ECO:0000259" key="1">
    <source>
        <dbReference type="Pfam" id="PF06259"/>
    </source>
</evidence>
<dbReference type="Pfam" id="PF06259">
    <property type="entry name" value="Abhydrolase_8"/>
    <property type="match status" value="1"/>
</dbReference>
<dbReference type="Proteomes" id="UP000076038">
    <property type="component" value="Chromosome"/>
</dbReference>
<protein>
    <recommendedName>
        <fullName evidence="1">DUF1023 domain-containing protein</fullName>
    </recommendedName>
</protein>
<accession>A0A143QKD2</accession>
<dbReference type="InterPro" id="IPR010427">
    <property type="entry name" value="DUF1023"/>
</dbReference>
<dbReference type="AlphaFoldDB" id="A0A143QKD2"/>
<keyword evidence="3" id="KW-1185">Reference proteome</keyword>
<dbReference type="RefSeq" id="WP_053068753.1">
    <property type="nucleotide sequence ID" value="NZ_CP015220.1"/>
</dbReference>
<evidence type="ECO:0000313" key="2">
    <source>
        <dbReference type="EMBL" id="AMY22837.1"/>
    </source>
</evidence>
<dbReference type="EMBL" id="CP015220">
    <property type="protein sequence ID" value="AMY22837.1"/>
    <property type="molecule type" value="Genomic_DNA"/>
</dbReference>
<organism evidence="2 3">
    <name type="scientific">Rhodococcoides fascians</name>
    <name type="common">Rhodococcus fascians</name>
    <dbReference type="NCBI Taxonomy" id="1828"/>
    <lineage>
        <taxon>Bacteria</taxon>
        <taxon>Bacillati</taxon>
        <taxon>Actinomycetota</taxon>
        <taxon>Actinomycetes</taxon>
        <taxon>Mycobacteriales</taxon>
        <taxon>Nocardiaceae</taxon>
        <taxon>Rhodococcoides</taxon>
    </lineage>
</organism>
<reference evidence="3" key="2">
    <citation type="submission" date="2016-04" db="EMBL/GenBank/DDBJ databases">
        <title>Complete Genome and Plasmid Sequences for Rhodococcus fascians D188 and Draft Sequences for Rhodococcus spp. Isolates PBTS 1 and PBTS 2.</title>
        <authorList>
            <person name="Stamer R."/>
            <person name="Vereecke D."/>
            <person name="Zhang Y."/>
            <person name="Schilkey F."/>
            <person name="Devitt N."/>
            <person name="Randall J."/>
        </authorList>
    </citation>
    <scope>NUCLEOTIDE SEQUENCE [LARGE SCALE GENOMIC DNA]</scope>
    <source>
        <strain evidence="3">PBTS2</strain>
    </source>
</reference>
<dbReference type="ESTHER" id="9noca-a0a0q6ivz8">
    <property type="family name" value="Duf_1023"/>
</dbReference>
<feature type="domain" description="DUF1023" evidence="1">
    <location>
        <begin position="299"/>
        <end position="472"/>
    </location>
</feature>
<dbReference type="PATRIC" id="fig|1653479.3.peg.1551"/>
<sequence>MVTLDDVRSWDSQALTAVSNRFMHSWRELTAVHSSLLETVVDDGWQGPAATAYRDAIGALSAQVGDCATELLRVALCTAPAAIDMAGLVSALTALESNAACEHFDIRRDGSVTDVLTSYSVAQQDLSSTIRDRRRRCTELAERITQLMRAATAFDDDLARRLAGDISPGKLATAGVSVVPVDGSPATNAAFWSALSPAERTRLLVEHPALIGNLDGLPGRVRDTANRRVLASERIRLQAVAGELGNQLQDNIFGGLFSDADAGLEQTRTRLSSLDAIESTLAQGDRQLLALDNSTYAETTAAIAVGDVDTATHVAVFVPGLGSTVHGDAVRYDGDLENLKATVEQTFSEDPPPTVAAVTWMNYQAPQLGWGLLDPDRTVVSDAAAHAGATRLVPFLEGLDVARSNDPHLSVLAHSYGSLTAATALHESTGVDEFVALGSPGLGTDSVTDLQVPDGHVFAAEARGDIVADIGAFGRDPGTLDGVTQLATDEGDGRPGTTGHGDYLTDGSSVEHNVALVVAGRGDDAETRPRPGLFDLLQKLLYL</sequence>
<dbReference type="KEGG" id="rhs:A3Q41_01531"/>
<reference evidence="2 3" key="1">
    <citation type="journal article" date="2016" name="Genome Announc.">
        <title>Complete Genome and Plasmid Sequences for Rhodococcus fascians D188 and Draft Sequences for Rhodococcus Isolates PBTS 1 and PBTS 2.</title>
        <authorList>
            <person name="Stamler R.A."/>
            <person name="Vereecke D."/>
            <person name="Zhang Y."/>
            <person name="Schilkey F."/>
            <person name="Devitt N."/>
            <person name="Randall J.J."/>
        </authorList>
    </citation>
    <scope>NUCLEOTIDE SEQUENCE [LARGE SCALE GENOMIC DNA]</scope>
    <source>
        <strain evidence="2 3">PBTS2</strain>
    </source>
</reference>
<evidence type="ECO:0000313" key="3">
    <source>
        <dbReference type="Proteomes" id="UP000076038"/>
    </source>
</evidence>
<gene>
    <name evidence="2" type="ORF">A3Q41_01531</name>
</gene>
<dbReference type="OrthoDB" id="5969911at2"/>
<name>A0A143QKD2_RHOFA</name>
<proteinExistence type="predicted"/>